<dbReference type="Pfam" id="PF02517">
    <property type="entry name" value="Rce1-like"/>
    <property type="match status" value="1"/>
</dbReference>
<dbReference type="GO" id="GO:0004175">
    <property type="term" value="F:endopeptidase activity"/>
    <property type="evidence" value="ECO:0007669"/>
    <property type="project" value="UniProtKB-ARBA"/>
</dbReference>
<feature type="transmembrane region" description="Helical" evidence="2">
    <location>
        <begin position="230"/>
        <end position="249"/>
    </location>
</feature>
<evidence type="ECO:0000313" key="4">
    <source>
        <dbReference type="EMBL" id="TWT29218.1"/>
    </source>
</evidence>
<keyword evidence="2" id="KW-0812">Transmembrane</keyword>
<evidence type="ECO:0000259" key="3">
    <source>
        <dbReference type="Pfam" id="PF02517"/>
    </source>
</evidence>
<dbReference type="InterPro" id="IPR003675">
    <property type="entry name" value="Rce1/LyrA-like_dom"/>
</dbReference>
<reference evidence="4 5" key="1">
    <citation type="submission" date="2019-02" db="EMBL/GenBank/DDBJ databases">
        <title>Deep-cultivation of Planctomycetes and their phenomic and genomic characterization uncovers novel biology.</title>
        <authorList>
            <person name="Wiegand S."/>
            <person name="Jogler M."/>
            <person name="Boedeker C."/>
            <person name="Pinto D."/>
            <person name="Vollmers J."/>
            <person name="Rivas-Marin E."/>
            <person name="Kohn T."/>
            <person name="Peeters S.H."/>
            <person name="Heuer A."/>
            <person name="Rast P."/>
            <person name="Oberbeckmann S."/>
            <person name="Bunk B."/>
            <person name="Jeske O."/>
            <person name="Meyerdierks A."/>
            <person name="Storesund J.E."/>
            <person name="Kallscheuer N."/>
            <person name="Luecker S."/>
            <person name="Lage O.M."/>
            <person name="Pohl T."/>
            <person name="Merkel B.J."/>
            <person name="Hornburger P."/>
            <person name="Mueller R.-W."/>
            <person name="Bruemmer F."/>
            <person name="Labrenz M."/>
            <person name="Spormann A.M."/>
            <person name="Op Den Camp H."/>
            <person name="Overmann J."/>
            <person name="Amann R."/>
            <person name="Jetten M.S.M."/>
            <person name="Mascher T."/>
            <person name="Medema M.H."/>
            <person name="Devos D.P."/>
            <person name="Kaster A.-K."/>
            <person name="Ovreas L."/>
            <person name="Rohde M."/>
            <person name="Galperin M.Y."/>
            <person name="Jogler C."/>
        </authorList>
    </citation>
    <scope>NUCLEOTIDE SEQUENCE [LARGE SCALE GENOMIC DNA]</scope>
    <source>
        <strain evidence="4 5">KOR34</strain>
    </source>
</reference>
<dbReference type="EMBL" id="SIHJ01000010">
    <property type="protein sequence ID" value="TWT29218.1"/>
    <property type="molecule type" value="Genomic_DNA"/>
</dbReference>
<feature type="transmembrane region" description="Helical" evidence="2">
    <location>
        <begin position="207"/>
        <end position="225"/>
    </location>
</feature>
<dbReference type="AlphaFoldDB" id="A0A5C5UT07"/>
<name>A0A5C5UT07_9BACT</name>
<keyword evidence="4" id="KW-0378">Hydrolase</keyword>
<protein>
    <submittedName>
        <fullName evidence="4">CAAX amino terminal protease self-immunity</fullName>
    </submittedName>
</protein>
<dbReference type="GO" id="GO:0006508">
    <property type="term" value="P:proteolysis"/>
    <property type="evidence" value="ECO:0007669"/>
    <property type="project" value="UniProtKB-KW"/>
</dbReference>
<dbReference type="GO" id="GO:0080120">
    <property type="term" value="P:CAAX-box protein maturation"/>
    <property type="evidence" value="ECO:0007669"/>
    <property type="project" value="UniProtKB-ARBA"/>
</dbReference>
<feature type="domain" description="CAAX prenyl protease 2/Lysostaphin resistance protein A-like" evidence="3">
    <location>
        <begin position="153"/>
        <end position="243"/>
    </location>
</feature>
<feature type="transmembrane region" description="Helical" evidence="2">
    <location>
        <begin position="107"/>
        <end position="131"/>
    </location>
</feature>
<sequence length="254" mass="27553">MEIEESEPADIVPADPLATVDDDQPAPRREYDLLALLALAVLPDIANCFLYSDSAWAGEYSVVDFTLQLIVRSIQVSVPLLVIMRLMRVDWAEYGFRPYRLARDTAVAFGLIVLSYFMAGVAAGLLTALGFDLHGVGEAVEHVSSESTSPLLALTLVLISSLANGFAEELAMRSFLITRLRSLGVPTEGAVLGSSCLFAAYHAYQGTYGMVSVLGVGLVFGAYFAWARRLWPVVTAHFLMDVIAMVYYLDLSGG</sequence>
<comment type="caution">
    <text evidence="4">The sequence shown here is derived from an EMBL/GenBank/DDBJ whole genome shotgun (WGS) entry which is preliminary data.</text>
</comment>
<keyword evidence="2" id="KW-0472">Membrane</keyword>
<dbReference type="OrthoDB" id="9807747at2"/>
<gene>
    <name evidence="4" type="ORF">KOR34_52730</name>
</gene>
<dbReference type="RefSeq" id="WP_146569076.1">
    <property type="nucleotide sequence ID" value="NZ_SIHJ01000010.1"/>
</dbReference>
<evidence type="ECO:0000256" key="2">
    <source>
        <dbReference type="SAM" id="Phobius"/>
    </source>
</evidence>
<proteinExistence type="predicted"/>
<evidence type="ECO:0000256" key="1">
    <source>
        <dbReference type="SAM" id="MobiDB-lite"/>
    </source>
</evidence>
<keyword evidence="4" id="KW-0645">Protease</keyword>
<dbReference type="Proteomes" id="UP000316714">
    <property type="component" value="Unassembled WGS sequence"/>
</dbReference>
<accession>A0A5C5UT07</accession>
<organism evidence="4 5">
    <name type="scientific">Posidoniimonas corsicana</name>
    <dbReference type="NCBI Taxonomy" id="1938618"/>
    <lineage>
        <taxon>Bacteria</taxon>
        <taxon>Pseudomonadati</taxon>
        <taxon>Planctomycetota</taxon>
        <taxon>Planctomycetia</taxon>
        <taxon>Pirellulales</taxon>
        <taxon>Lacipirellulaceae</taxon>
        <taxon>Posidoniimonas</taxon>
    </lineage>
</organism>
<evidence type="ECO:0000313" key="5">
    <source>
        <dbReference type="Proteomes" id="UP000316714"/>
    </source>
</evidence>
<keyword evidence="5" id="KW-1185">Reference proteome</keyword>
<feature type="region of interest" description="Disordered" evidence="1">
    <location>
        <begin position="1"/>
        <end position="24"/>
    </location>
</feature>
<keyword evidence="2" id="KW-1133">Transmembrane helix</keyword>